<reference evidence="1 2" key="1">
    <citation type="submission" date="2017-06" db="EMBL/GenBank/DDBJ databases">
        <title>Genome sequencing of cyanobaciteial culture collection at National Institute for Environmental Studies (NIES).</title>
        <authorList>
            <person name="Hirose Y."/>
            <person name="Shimura Y."/>
            <person name="Fujisawa T."/>
            <person name="Nakamura Y."/>
            <person name="Kawachi M."/>
        </authorList>
    </citation>
    <scope>NUCLEOTIDE SEQUENCE [LARGE SCALE GENOMIC DNA]</scope>
    <source>
        <strain evidence="1 2">NIES-267</strain>
        <plasmid evidence="2">Plasmid1 dna</plasmid>
    </source>
</reference>
<dbReference type="AlphaFoldDB" id="A0A1Z4M2N9"/>
<dbReference type="EMBL" id="AP018228">
    <property type="protein sequence ID" value="BAY87763.1"/>
    <property type="molecule type" value="Genomic_DNA"/>
</dbReference>
<evidence type="ECO:0000313" key="1">
    <source>
        <dbReference type="EMBL" id="BAY87763.1"/>
    </source>
</evidence>
<geneLocation type="plasmid" evidence="2">
    <name>Plasmid1 dna</name>
</geneLocation>
<gene>
    <name evidence="1" type="ORF">NIES267_72870</name>
</gene>
<keyword evidence="2" id="KW-1185">Reference proteome</keyword>
<name>A0A1Z4M2N9_9CYAN</name>
<accession>A0A1Z4M2N9</accession>
<keyword evidence="1" id="KW-0614">Plasmid</keyword>
<sequence>MNEFSYVDGTFPGFRSQILSWNELCRDYTNIFYNNDASTLINTKFGDCIAKVRELAFSVEDEINFRGVIDTEGKVQSAAIISEGYVDIDFISKNTIIIDSLL</sequence>
<organism evidence="1 2">
    <name type="scientific">Calothrix parasitica NIES-267</name>
    <dbReference type="NCBI Taxonomy" id="1973488"/>
    <lineage>
        <taxon>Bacteria</taxon>
        <taxon>Bacillati</taxon>
        <taxon>Cyanobacteriota</taxon>
        <taxon>Cyanophyceae</taxon>
        <taxon>Nostocales</taxon>
        <taxon>Calotrichaceae</taxon>
        <taxon>Calothrix</taxon>
    </lineage>
</organism>
<proteinExistence type="predicted"/>
<evidence type="ECO:0000313" key="2">
    <source>
        <dbReference type="Proteomes" id="UP000218418"/>
    </source>
</evidence>
<dbReference type="Proteomes" id="UP000218418">
    <property type="component" value="Plasmid plasmid1"/>
</dbReference>
<protein>
    <submittedName>
        <fullName evidence="1">Uncharacterized protein</fullName>
    </submittedName>
</protein>